<gene>
    <name evidence="2" type="ORF">FQ154_18455</name>
</gene>
<comment type="similarity">
    <text evidence="1">Belongs to the HyuE racemase family.</text>
</comment>
<dbReference type="RefSeq" id="WP_149620847.1">
    <property type="nucleotide sequence ID" value="NZ_VOBL01000028.1"/>
</dbReference>
<organism evidence="2 3">
    <name type="scientific">Paeniglutamicibacter gangotriensis</name>
    <dbReference type="NCBI Taxonomy" id="254787"/>
    <lineage>
        <taxon>Bacteria</taxon>
        <taxon>Bacillati</taxon>
        <taxon>Actinomycetota</taxon>
        <taxon>Actinomycetes</taxon>
        <taxon>Micrococcales</taxon>
        <taxon>Micrococcaceae</taxon>
        <taxon>Paeniglutamicibacter</taxon>
    </lineage>
</organism>
<sequence>MRILVINPNSDSGMTHNIDVMAKSMASPNTEVVTISPPMAPASIESHAEDAIATYRMIEAVLKYKAPFDGLVIACYYDPGIEALREILDVPVVGIAEASSHMASIIAPKFSVITVLRRGVQHVEQVVGRIGLQAKCASVRGVDLGVLDLEEDAGRSLEMIGAAARTAIEEDGAEAIALGCAGMGTLDKELQQSLGVPVLDGVACAIPLIEGCVNYGLTTSKINSYAGPPVKASAQLDPLLREMYARSSHQNDLKHSNRPIL</sequence>
<dbReference type="InterPro" id="IPR052186">
    <property type="entry name" value="Hydantoin_racemase-like"/>
</dbReference>
<evidence type="ECO:0000313" key="2">
    <source>
        <dbReference type="EMBL" id="KAA0973361.1"/>
    </source>
</evidence>
<dbReference type="GO" id="GO:0047661">
    <property type="term" value="F:amino-acid racemase activity"/>
    <property type="evidence" value="ECO:0007669"/>
    <property type="project" value="InterPro"/>
</dbReference>
<protein>
    <recommendedName>
        <fullName evidence="4">Hydantoin racemase</fullName>
    </recommendedName>
</protein>
<dbReference type="AlphaFoldDB" id="A0A5B0E619"/>
<dbReference type="EMBL" id="VOBL01000028">
    <property type="protein sequence ID" value="KAA0973361.1"/>
    <property type="molecule type" value="Genomic_DNA"/>
</dbReference>
<name>A0A5B0E619_9MICC</name>
<reference evidence="2 3" key="1">
    <citation type="submission" date="2019-07" db="EMBL/GenBank/DDBJ databases">
        <title>Analysis of the biochemical properties, biological activity and biotechnological potential of siderophores and biosurfactants produced by Antarctic psychrotolerant bacteria.</title>
        <authorList>
            <person name="Styczynski M."/>
            <person name="Krucon T."/>
            <person name="Decewicz P."/>
            <person name="Dziewit L."/>
        </authorList>
    </citation>
    <scope>NUCLEOTIDE SEQUENCE [LARGE SCALE GENOMIC DNA]</scope>
    <source>
        <strain evidence="2 3">ANT_H27</strain>
    </source>
</reference>
<accession>A0A5B0E619</accession>
<dbReference type="Proteomes" id="UP000323856">
    <property type="component" value="Unassembled WGS sequence"/>
</dbReference>
<evidence type="ECO:0008006" key="4">
    <source>
        <dbReference type="Google" id="ProtNLM"/>
    </source>
</evidence>
<evidence type="ECO:0000313" key="3">
    <source>
        <dbReference type="Proteomes" id="UP000323856"/>
    </source>
</evidence>
<dbReference type="OrthoDB" id="9791723at2"/>
<evidence type="ECO:0000256" key="1">
    <source>
        <dbReference type="ARBA" id="ARBA00038414"/>
    </source>
</evidence>
<proteinExistence type="inferred from homology"/>
<dbReference type="Gene3D" id="3.40.50.12500">
    <property type="match status" value="1"/>
</dbReference>
<dbReference type="Pfam" id="PF01177">
    <property type="entry name" value="Asp_Glu_race"/>
    <property type="match status" value="1"/>
</dbReference>
<dbReference type="PANTHER" id="PTHR28047">
    <property type="entry name" value="PROTEIN DCG1"/>
    <property type="match status" value="1"/>
</dbReference>
<dbReference type="PANTHER" id="PTHR28047:SF5">
    <property type="entry name" value="PROTEIN DCG1"/>
    <property type="match status" value="1"/>
</dbReference>
<dbReference type="InterPro" id="IPR015942">
    <property type="entry name" value="Asp/Glu/hydantoin_racemase"/>
</dbReference>
<comment type="caution">
    <text evidence="2">The sequence shown here is derived from an EMBL/GenBank/DDBJ whole genome shotgun (WGS) entry which is preliminary data.</text>
</comment>
<dbReference type="InterPro" id="IPR053714">
    <property type="entry name" value="Iso_Racemase_Enz_sf"/>
</dbReference>